<keyword evidence="3" id="KW-1185">Reference proteome</keyword>
<reference evidence="2 3" key="1">
    <citation type="submission" date="2022-01" db="EMBL/GenBank/DDBJ databases">
        <authorList>
            <person name="Xiong W."/>
            <person name="Schranz E."/>
        </authorList>
    </citation>
    <scope>NUCLEOTIDE SEQUENCE [LARGE SCALE GENOMIC DNA]</scope>
</reference>
<evidence type="ECO:0000313" key="2">
    <source>
        <dbReference type="EMBL" id="CAH1443979.1"/>
    </source>
</evidence>
<protein>
    <submittedName>
        <fullName evidence="2">Uncharacterized protein</fullName>
    </submittedName>
</protein>
<accession>A0AAU9P1Q1</accession>
<gene>
    <name evidence="2" type="ORF">LVIROSA_LOCUS29852</name>
</gene>
<sequence>MEKKDALDICALTKKKCIHRRCNLQSVIIDSTHLPLHPSSVAGQPPPAKQTTAALLLCPTDMSQRKSRIIWDQSLDKTFLDACNRSFGFLPSTVPYPNLLLFFLCFPILPLFHTQIELIGVLSCRFFYYTTEECSRSIAEFASIAPPQPTPPTPAPPQNTPMSLPPPLERSASPNFVQISLHPPNLTADALQTTCSVAFLCNPVRNRGDIKDVSIIRFCWINRVLLDREHVVHHCYAEYYVIQSKERQTWHSYKILLSPASDWCPASLHTNLIFLIWLVKFGFAKAHMALSGIRRELNAALKKS</sequence>
<feature type="compositionally biased region" description="Pro residues" evidence="1">
    <location>
        <begin position="146"/>
        <end position="164"/>
    </location>
</feature>
<evidence type="ECO:0000313" key="3">
    <source>
        <dbReference type="Proteomes" id="UP001157418"/>
    </source>
</evidence>
<dbReference type="EMBL" id="CAKMRJ010005523">
    <property type="protein sequence ID" value="CAH1443979.1"/>
    <property type="molecule type" value="Genomic_DNA"/>
</dbReference>
<feature type="region of interest" description="Disordered" evidence="1">
    <location>
        <begin position="145"/>
        <end position="164"/>
    </location>
</feature>
<dbReference type="AlphaFoldDB" id="A0AAU9P1Q1"/>
<dbReference type="Proteomes" id="UP001157418">
    <property type="component" value="Unassembled WGS sequence"/>
</dbReference>
<name>A0AAU9P1Q1_9ASTR</name>
<organism evidence="2 3">
    <name type="scientific">Lactuca virosa</name>
    <dbReference type="NCBI Taxonomy" id="75947"/>
    <lineage>
        <taxon>Eukaryota</taxon>
        <taxon>Viridiplantae</taxon>
        <taxon>Streptophyta</taxon>
        <taxon>Embryophyta</taxon>
        <taxon>Tracheophyta</taxon>
        <taxon>Spermatophyta</taxon>
        <taxon>Magnoliopsida</taxon>
        <taxon>eudicotyledons</taxon>
        <taxon>Gunneridae</taxon>
        <taxon>Pentapetalae</taxon>
        <taxon>asterids</taxon>
        <taxon>campanulids</taxon>
        <taxon>Asterales</taxon>
        <taxon>Asteraceae</taxon>
        <taxon>Cichorioideae</taxon>
        <taxon>Cichorieae</taxon>
        <taxon>Lactucinae</taxon>
        <taxon>Lactuca</taxon>
    </lineage>
</organism>
<comment type="caution">
    <text evidence="2">The sequence shown here is derived from an EMBL/GenBank/DDBJ whole genome shotgun (WGS) entry which is preliminary data.</text>
</comment>
<evidence type="ECO:0000256" key="1">
    <source>
        <dbReference type="SAM" id="MobiDB-lite"/>
    </source>
</evidence>
<proteinExistence type="predicted"/>